<proteinExistence type="predicted"/>
<dbReference type="AlphaFoldDB" id="A0A6P1T0C1"/>
<dbReference type="Proteomes" id="UP000464495">
    <property type="component" value="Chromosome"/>
</dbReference>
<gene>
    <name evidence="1" type="ORF">GO499_06560</name>
</gene>
<accession>A0A6P1T0C1</accession>
<dbReference type="RefSeq" id="WP_161861452.1">
    <property type="nucleotide sequence ID" value="NZ_CP046620.1"/>
</dbReference>
<dbReference type="KEGG" id="amaq:GO499_06560"/>
<organism evidence="1 2">
    <name type="scientific">Algicella marina</name>
    <dbReference type="NCBI Taxonomy" id="2683284"/>
    <lineage>
        <taxon>Bacteria</taxon>
        <taxon>Pseudomonadati</taxon>
        <taxon>Pseudomonadota</taxon>
        <taxon>Alphaproteobacteria</taxon>
        <taxon>Rhodobacterales</taxon>
        <taxon>Paracoccaceae</taxon>
        <taxon>Algicella</taxon>
    </lineage>
</organism>
<dbReference type="EMBL" id="CP046620">
    <property type="protein sequence ID" value="QHQ34886.1"/>
    <property type="molecule type" value="Genomic_DNA"/>
</dbReference>
<sequence>MTARDIEKKAVSLPAFEKNAEGALSVNLPCEKGMFALYGIETPEALEGLLHSGVNALGEGKPERYAFIPSLMAELKPRDVAEAMLITQMGATHLVLADLSRRIWSAGNAQMREALERSMTRLSRTYMSQMEALKKYRAKAQQIVRVERVTVENGGRAIVGAVSAKGEG</sequence>
<evidence type="ECO:0000313" key="2">
    <source>
        <dbReference type="Proteomes" id="UP000464495"/>
    </source>
</evidence>
<keyword evidence="2" id="KW-1185">Reference proteome</keyword>
<protein>
    <submittedName>
        <fullName evidence="1">Uncharacterized protein</fullName>
    </submittedName>
</protein>
<reference evidence="1 2" key="1">
    <citation type="submission" date="2019-12" db="EMBL/GenBank/DDBJ databases">
        <title>Complete genome sequence of Algicella marina strain 9Alg 56(T) isolated from the red alga Tichocarpus crinitus.</title>
        <authorList>
            <person name="Kim S.-G."/>
            <person name="Nedashkovskaya O.I."/>
        </authorList>
    </citation>
    <scope>NUCLEOTIDE SEQUENCE [LARGE SCALE GENOMIC DNA]</scope>
    <source>
        <strain evidence="1 2">9Alg 56</strain>
    </source>
</reference>
<evidence type="ECO:0000313" key="1">
    <source>
        <dbReference type="EMBL" id="QHQ34886.1"/>
    </source>
</evidence>
<name>A0A6P1T0C1_9RHOB</name>